<dbReference type="PANTHER" id="PTHR42753">
    <property type="entry name" value="MITOCHONDRIAL RIBOSOME PROTEIN L39/PROLYL-TRNA LIGASE FAMILY MEMBER"/>
    <property type="match status" value="1"/>
</dbReference>
<dbReference type="SUPFAM" id="SSF55681">
    <property type="entry name" value="Class II aaRS and biotin synthetases"/>
    <property type="match status" value="1"/>
</dbReference>
<dbReference type="InterPro" id="IPR002314">
    <property type="entry name" value="aa-tRNA-synt_IIb"/>
</dbReference>
<dbReference type="NCBIfam" id="TIGR00409">
    <property type="entry name" value="proS_fam_II"/>
    <property type="match status" value="1"/>
</dbReference>
<keyword evidence="3 10" id="KW-0963">Cytoplasm</keyword>
<evidence type="ECO:0000256" key="4">
    <source>
        <dbReference type="ARBA" id="ARBA00022598"/>
    </source>
</evidence>
<dbReference type="CDD" id="cd00861">
    <property type="entry name" value="ProRS_anticodon_short"/>
    <property type="match status" value="1"/>
</dbReference>
<evidence type="ECO:0000256" key="8">
    <source>
        <dbReference type="ARBA" id="ARBA00023146"/>
    </source>
</evidence>
<evidence type="ECO:0000256" key="9">
    <source>
        <dbReference type="ARBA" id="ARBA00047671"/>
    </source>
</evidence>
<dbReference type="Proteomes" id="UP001216907">
    <property type="component" value="Unassembled WGS sequence"/>
</dbReference>
<dbReference type="RefSeq" id="WP_277863286.1">
    <property type="nucleotide sequence ID" value="NZ_JARRAG010000002.1"/>
</dbReference>
<evidence type="ECO:0000256" key="5">
    <source>
        <dbReference type="ARBA" id="ARBA00022741"/>
    </source>
</evidence>
<dbReference type="GO" id="GO:0004827">
    <property type="term" value="F:proline-tRNA ligase activity"/>
    <property type="evidence" value="ECO:0007669"/>
    <property type="project" value="UniProtKB-EC"/>
</dbReference>
<dbReference type="InterPro" id="IPR033730">
    <property type="entry name" value="ProRS_core_prok"/>
</dbReference>
<accession>A0ABT6FHE3</accession>
<evidence type="ECO:0000259" key="11">
    <source>
        <dbReference type="PROSITE" id="PS50862"/>
    </source>
</evidence>
<dbReference type="InterPro" id="IPR004500">
    <property type="entry name" value="Pro-tRNA-synth_IIa_bac-type"/>
</dbReference>
<comment type="similarity">
    <text evidence="10">Belongs to the class-II aminoacyl-tRNA synthetase family. ProS type 1 subfamily.</text>
</comment>
<dbReference type="PRINTS" id="PR01046">
    <property type="entry name" value="TRNASYNTHPRO"/>
</dbReference>
<dbReference type="InterPro" id="IPR050062">
    <property type="entry name" value="Pro-tRNA_synthetase"/>
</dbReference>
<evidence type="ECO:0000256" key="2">
    <source>
        <dbReference type="ARBA" id="ARBA00011738"/>
    </source>
</evidence>
<gene>
    <name evidence="10" type="primary">proS</name>
    <name evidence="12" type="ORF">PZE19_24780</name>
</gene>
<comment type="catalytic activity">
    <reaction evidence="9 10">
        <text>tRNA(Pro) + L-proline + ATP = L-prolyl-tRNA(Pro) + AMP + diphosphate</text>
        <dbReference type="Rhea" id="RHEA:14305"/>
        <dbReference type="Rhea" id="RHEA-COMP:9700"/>
        <dbReference type="Rhea" id="RHEA-COMP:9702"/>
        <dbReference type="ChEBI" id="CHEBI:30616"/>
        <dbReference type="ChEBI" id="CHEBI:33019"/>
        <dbReference type="ChEBI" id="CHEBI:60039"/>
        <dbReference type="ChEBI" id="CHEBI:78442"/>
        <dbReference type="ChEBI" id="CHEBI:78532"/>
        <dbReference type="ChEBI" id="CHEBI:456215"/>
        <dbReference type="EC" id="6.1.1.15"/>
    </reaction>
</comment>
<dbReference type="Gene3D" id="3.40.50.800">
    <property type="entry name" value="Anticodon-binding domain"/>
    <property type="match status" value="1"/>
</dbReference>
<evidence type="ECO:0000256" key="10">
    <source>
        <dbReference type="HAMAP-Rule" id="MF_01569"/>
    </source>
</evidence>
<dbReference type="InterPro" id="IPR045864">
    <property type="entry name" value="aa-tRNA-synth_II/BPL/LPL"/>
</dbReference>
<evidence type="ECO:0000256" key="6">
    <source>
        <dbReference type="ARBA" id="ARBA00022840"/>
    </source>
</evidence>
<dbReference type="NCBIfam" id="NF006625">
    <property type="entry name" value="PRK09194.1"/>
    <property type="match status" value="1"/>
</dbReference>
<dbReference type="InterPro" id="IPR023717">
    <property type="entry name" value="Pro-tRNA-Synthase_IIa_type1"/>
</dbReference>
<comment type="caution">
    <text evidence="12">The sequence shown here is derived from an EMBL/GenBank/DDBJ whole genome shotgun (WGS) entry which is preliminary data.</text>
</comment>
<dbReference type="Gene3D" id="3.30.930.10">
    <property type="entry name" value="Bira Bifunctional Protein, Domain 2"/>
    <property type="match status" value="2"/>
</dbReference>
<feature type="domain" description="Aminoacyl-transfer RNA synthetases class-II family profile" evidence="11">
    <location>
        <begin position="33"/>
        <end position="467"/>
    </location>
</feature>
<dbReference type="PANTHER" id="PTHR42753:SF2">
    <property type="entry name" value="PROLINE--TRNA LIGASE"/>
    <property type="match status" value="1"/>
</dbReference>
<dbReference type="InterPro" id="IPR036754">
    <property type="entry name" value="YbaK/aa-tRNA-synt-asso_dom_sf"/>
</dbReference>
<keyword evidence="7 10" id="KW-0648">Protein biosynthesis</keyword>
<dbReference type="EMBL" id="JARRAG010000002">
    <property type="protein sequence ID" value="MDG3006996.1"/>
    <property type="molecule type" value="Genomic_DNA"/>
</dbReference>
<keyword evidence="8 10" id="KW-0030">Aminoacyl-tRNA synthetase</keyword>
<dbReference type="InterPro" id="IPR006195">
    <property type="entry name" value="aa-tRNA-synth_II"/>
</dbReference>
<sequence length="592" mass="63885">MRWSSALIPTLKETPADAVAPSHILLMRAGMIRQLGAGAYTYLPLGLRVLKKAEAIIREEMDAAGAFELLMPALQPIELWKESGRFETFGDLLMKLTISGGHHMALGPTHEEVVTDLVRDLISSYKQLPITLYQIQTKFRDEPRPRFGILRTREFLMKDAYSFDADVDQLNASYDAMYEAYCRTFDRCGLPYVVVEAESGPIGGDASHEFMVPCSTGEDKVIQCLACGYAANQEKAEVGAVADAPARTIAADAPAYEAVRTPGRKTIRDVCAFLKVAEPTSGKLLVYLADGKPVAILLRGDHEANEAKVRRAFGATTLAPADADSIQKATGAPIGFLGPVAIQIPLIVDKAVAAMETIVVGGNEVDVHLTGVVPGRDFKLDRLADLRNADDGDPCPRCGAAMVVKAGLEIGHVFKLGTKYSKAMGASYLDEKGVEIPIIMGCYGIGVNRIVAAAVEAGHDANGIIWPLNLAPYQVAVVPLSVKDAAVMAAAESIEKKLVAAGYDVILDDRDQRPGFKFKDVDLIGVPLRVVIGERGLKEGKIEIKWRHETEAQSLPLETAGDSILAELKAAEEKHHNTCLVNRSKREAAKSS</sequence>
<evidence type="ECO:0000256" key="1">
    <source>
        <dbReference type="ARBA" id="ARBA00004496"/>
    </source>
</evidence>
<dbReference type="InterPro" id="IPR036621">
    <property type="entry name" value="Anticodon-bd_dom_sf"/>
</dbReference>
<reference evidence="12 13" key="1">
    <citation type="submission" date="2023-03" db="EMBL/GenBank/DDBJ databases">
        <title>Paludisphaera mucosa sp. nov. a novel planctomycete from northern fen.</title>
        <authorList>
            <person name="Ivanova A."/>
        </authorList>
    </citation>
    <scope>NUCLEOTIDE SEQUENCE [LARGE SCALE GENOMIC DNA]</scope>
    <source>
        <strain evidence="12 13">Pla2</strain>
    </source>
</reference>
<comment type="domain">
    <text evidence="10">Consists of three domains: the N-terminal catalytic domain, the editing domain and the C-terminal anticodon-binding domain.</text>
</comment>
<dbReference type="InterPro" id="IPR044140">
    <property type="entry name" value="ProRS_anticodon_short"/>
</dbReference>
<dbReference type="SUPFAM" id="SSF52954">
    <property type="entry name" value="Class II aaRS ABD-related"/>
    <property type="match status" value="1"/>
</dbReference>
<dbReference type="Pfam" id="PF03129">
    <property type="entry name" value="HGTP_anticodon"/>
    <property type="match status" value="1"/>
</dbReference>
<keyword evidence="13" id="KW-1185">Reference proteome</keyword>
<keyword evidence="5 10" id="KW-0547">Nucleotide-binding</keyword>
<dbReference type="InterPro" id="IPR002316">
    <property type="entry name" value="Pro-tRNA-ligase_IIa"/>
</dbReference>
<dbReference type="EC" id="6.1.1.15" evidence="10"/>
<dbReference type="Pfam" id="PF00587">
    <property type="entry name" value="tRNA-synt_2b"/>
    <property type="match status" value="1"/>
</dbReference>
<name>A0ABT6FHE3_9BACT</name>
<protein>
    <recommendedName>
        <fullName evidence="10">Proline--tRNA ligase</fullName>
        <ecNumber evidence="10">6.1.1.15</ecNumber>
    </recommendedName>
    <alternativeName>
        <fullName evidence="10">Prolyl-tRNA synthetase</fullName>
        <shortName evidence="10">ProRS</shortName>
    </alternativeName>
</protein>
<dbReference type="InterPro" id="IPR004154">
    <property type="entry name" value="Anticodon-bd"/>
</dbReference>
<comment type="subunit">
    <text evidence="2 10">Homodimer.</text>
</comment>
<evidence type="ECO:0000256" key="3">
    <source>
        <dbReference type="ARBA" id="ARBA00022490"/>
    </source>
</evidence>
<proteinExistence type="inferred from homology"/>
<comment type="function">
    <text evidence="10">Catalyzes the attachment of proline to tRNA(Pro) in a two-step reaction: proline is first activated by ATP to form Pro-AMP and then transferred to the acceptor end of tRNA(Pro). As ProRS can inadvertently accommodate and process non-cognate amino acids such as alanine and cysteine, to avoid such errors it has two additional distinct editing activities against alanine. One activity is designated as 'pretransfer' editing and involves the tRNA(Pro)-independent hydrolysis of activated Ala-AMP. The other activity is designated 'posttransfer' editing and involves deacylation of mischarged Ala-tRNA(Pro). The misacylated Cys-tRNA(Pro) is not edited by ProRS.</text>
</comment>
<comment type="subcellular location">
    <subcellularLocation>
        <location evidence="1 10">Cytoplasm</location>
    </subcellularLocation>
</comment>
<dbReference type="SUPFAM" id="SSF55826">
    <property type="entry name" value="YbaK/ProRS associated domain"/>
    <property type="match status" value="1"/>
</dbReference>
<dbReference type="Pfam" id="PF04073">
    <property type="entry name" value="tRNA_edit"/>
    <property type="match status" value="1"/>
</dbReference>
<dbReference type="InterPro" id="IPR007214">
    <property type="entry name" value="YbaK/aa-tRNA-synth-assoc-dom"/>
</dbReference>
<dbReference type="CDD" id="cd00779">
    <property type="entry name" value="ProRS_core_prok"/>
    <property type="match status" value="1"/>
</dbReference>
<dbReference type="Gene3D" id="3.90.960.10">
    <property type="entry name" value="YbaK/aminoacyl-tRNA synthetase-associated domain"/>
    <property type="match status" value="1"/>
</dbReference>
<evidence type="ECO:0000313" key="13">
    <source>
        <dbReference type="Proteomes" id="UP001216907"/>
    </source>
</evidence>
<dbReference type="HAMAP" id="MF_01569">
    <property type="entry name" value="Pro_tRNA_synth_type1"/>
    <property type="match status" value="1"/>
</dbReference>
<keyword evidence="4 10" id="KW-0436">Ligase</keyword>
<dbReference type="CDD" id="cd04334">
    <property type="entry name" value="ProRS-INS"/>
    <property type="match status" value="1"/>
</dbReference>
<evidence type="ECO:0000313" key="12">
    <source>
        <dbReference type="EMBL" id="MDG3006996.1"/>
    </source>
</evidence>
<organism evidence="12 13">
    <name type="scientific">Paludisphaera mucosa</name>
    <dbReference type="NCBI Taxonomy" id="3030827"/>
    <lineage>
        <taxon>Bacteria</taxon>
        <taxon>Pseudomonadati</taxon>
        <taxon>Planctomycetota</taxon>
        <taxon>Planctomycetia</taxon>
        <taxon>Isosphaerales</taxon>
        <taxon>Isosphaeraceae</taxon>
        <taxon>Paludisphaera</taxon>
    </lineage>
</organism>
<evidence type="ECO:0000256" key="7">
    <source>
        <dbReference type="ARBA" id="ARBA00022917"/>
    </source>
</evidence>
<dbReference type="PROSITE" id="PS50862">
    <property type="entry name" value="AA_TRNA_LIGASE_II"/>
    <property type="match status" value="1"/>
</dbReference>
<keyword evidence="6 10" id="KW-0067">ATP-binding</keyword>